<evidence type="ECO:0000256" key="1">
    <source>
        <dbReference type="SAM" id="Coils"/>
    </source>
</evidence>
<feature type="transmembrane region" description="Helical" evidence="2">
    <location>
        <begin position="55"/>
        <end position="72"/>
    </location>
</feature>
<keyword evidence="2" id="KW-0472">Membrane</keyword>
<keyword evidence="4" id="KW-0067">ATP-binding</keyword>
<dbReference type="SUPFAM" id="SSF55874">
    <property type="entry name" value="ATPase domain of HSP90 chaperone/DNA topoisomerase II/histidine kinase"/>
    <property type="match status" value="1"/>
</dbReference>
<name>A0ABS5B5K1_9STRE</name>
<keyword evidence="1" id="KW-0175">Coiled coil</keyword>
<feature type="transmembrane region" description="Helical" evidence="2">
    <location>
        <begin position="114"/>
        <end position="135"/>
    </location>
</feature>
<evidence type="ECO:0000259" key="3">
    <source>
        <dbReference type="Pfam" id="PF14501"/>
    </source>
</evidence>
<reference evidence="4 5" key="1">
    <citation type="submission" date="2018-02" db="EMBL/GenBank/DDBJ databases">
        <title>Draft genome sequence of Streptococcus oricebi CCUG 70868T type strain.</title>
        <authorList>
            <person name="Mendez V."/>
            <person name="Salva-Serra F."/>
            <person name="Jaen-Luchoro D."/>
            <person name="Gonzales-Siles L."/>
            <person name="Karlsson R."/>
            <person name="Engstrom-Jakobsson H."/>
            <person name="Busquets A."/>
            <person name="Gomila M."/>
            <person name="Pineiro-Iglesias B."/>
            <person name="Bennasar-Figueras A."/>
            <person name="Seeger M."/>
            <person name="Moore E."/>
        </authorList>
    </citation>
    <scope>NUCLEOTIDE SEQUENCE [LARGE SCALE GENOMIC DNA]</scope>
    <source>
        <strain evidence="4 5">CCUG 70868</strain>
    </source>
</reference>
<dbReference type="PANTHER" id="PTHR40448:SF1">
    <property type="entry name" value="TWO-COMPONENT SENSOR HISTIDINE KINASE"/>
    <property type="match status" value="1"/>
</dbReference>
<feature type="coiled-coil region" evidence="1">
    <location>
        <begin position="203"/>
        <end position="230"/>
    </location>
</feature>
<accession>A0ABS5B5K1</accession>
<dbReference type="InterPro" id="IPR036890">
    <property type="entry name" value="HATPase_C_sf"/>
</dbReference>
<dbReference type="GO" id="GO:0005524">
    <property type="term" value="F:ATP binding"/>
    <property type="evidence" value="ECO:0007669"/>
    <property type="project" value="UniProtKB-KW"/>
</dbReference>
<feature type="transmembrane region" description="Helical" evidence="2">
    <location>
        <begin position="31"/>
        <end position="49"/>
    </location>
</feature>
<keyword evidence="5" id="KW-1185">Reference proteome</keyword>
<dbReference type="InterPro" id="IPR032834">
    <property type="entry name" value="NatK-like_C"/>
</dbReference>
<evidence type="ECO:0000256" key="2">
    <source>
        <dbReference type="SAM" id="Phobius"/>
    </source>
</evidence>
<organism evidence="4 5">
    <name type="scientific">Streptococcus oricebi</name>
    <dbReference type="NCBI Taxonomy" id="1547447"/>
    <lineage>
        <taxon>Bacteria</taxon>
        <taxon>Bacillati</taxon>
        <taxon>Bacillota</taxon>
        <taxon>Bacilli</taxon>
        <taxon>Lactobacillales</taxon>
        <taxon>Streptococcaceae</taxon>
        <taxon>Streptococcus</taxon>
    </lineage>
</organism>
<keyword evidence="2" id="KW-1133">Transmembrane helix</keyword>
<dbReference type="EMBL" id="PRDG01000006">
    <property type="protein sequence ID" value="MBP2624114.1"/>
    <property type="molecule type" value="Genomic_DNA"/>
</dbReference>
<keyword evidence="2" id="KW-0812">Transmembrane</keyword>
<feature type="domain" description="Sensor histidine kinase NatK-like C-terminal" evidence="3">
    <location>
        <begin position="332"/>
        <end position="434"/>
    </location>
</feature>
<dbReference type="Gene3D" id="3.30.565.10">
    <property type="entry name" value="Histidine kinase-like ATPase, C-terminal domain"/>
    <property type="match status" value="1"/>
</dbReference>
<proteinExistence type="predicted"/>
<protein>
    <submittedName>
        <fullName evidence="4">ATP-binding protein</fullName>
    </submittedName>
</protein>
<dbReference type="Pfam" id="PF14501">
    <property type="entry name" value="HATPase_c_5"/>
    <property type="match status" value="1"/>
</dbReference>
<feature type="transmembrane region" description="Helical" evidence="2">
    <location>
        <begin position="84"/>
        <end position="108"/>
    </location>
</feature>
<evidence type="ECO:0000313" key="4">
    <source>
        <dbReference type="EMBL" id="MBP2624114.1"/>
    </source>
</evidence>
<feature type="transmembrane region" description="Helical" evidence="2">
    <location>
        <begin position="6"/>
        <end position="24"/>
    </location>
</feature>
<dbReference type="Proteomes" id="UP001519296">
    <property type="component" value="Unassembled WGS sequence"/>
</dbReference>
<dbReference type="PANTHER" id="PTHR40448">
    <property type="entry name" value="TWO-COMPONENT SENSOR HISTIDINE KINASE"/>
    <property type="match status" value="1"/>
</dbReference>
<sequence length="440" mass="51686">MFLLFLAFILIAGLQALSITLIYSRAVKAKIDFRFALYCFLFFSLNNIIAIVDDWFYAILSFSQPLFIYLYFRFFRVYKEYLNIFIAIFICLAVKTSETFFLVMISSIVSDKIFLQNLLIFFPILSLLTTLNMLLILRSFSFDFSYIKDQLAKNRVIFLSLLLLAIHVTLKISDFTNSVENFNSFSSMLATICFLIFLSTLLYLQLSHRKQEKDRELKEKEKEHLQLQKYADEIFFLYSEVRGFRHDYGGILTSMRSSINKGDIDEVKRIYEEVLENINIQLSSNRYSYFDLNNIGDSAWRSLMTEMLFRAHDKELQLIFEIKDYIDRLPIELLDLIRITSILLNNAIEGAYESLKKTVHISLIKLEKEVVFVVRNSRKKMDLDLEKVYQVGFSTKGEKRGIGLINMKEIIAHYDDIILDTTIEPEYFTQVVTFRRGDCL</sequence>
<feature type="transmembrane region" description="Helical" evidence="2">
    <location>
        <begin position="185"/>
        <end position="206"/>
    </location>
</feature>
<feature type="transmembrane region" description="Helical" evidence="2">
    <location>
        <begin position="156"/>
        <end position="173"/>
    </location>
</feature>
<keyword evidence="4" id="KW-0547">Nucleotide-binding</keyword>
<evidence type="ECO:0000313" key="5">
    <source>
        <dbReference type="Proteomes" id="UP001519296"/>
    </source>
</evidence>
<gene>
    <name evidence="4" type="ORF">C4K46_09225</name>
</gene>
<comment type="caution">
    <text evidence="4">The sequence shown here is derived from an EMBL/GenBank/DDBJ whole genome shotgun (WGS) entry which is preliminary data.</text>
</comment>